<proteinExistence type="predicted"/>
<dbReference type="RefSeq" id="WP_150891594.1">
    <property type="nucleotide sequence ID" value="NZ_VYUY01000003.1"/>
</dbReference>
<protein>
    <submittedName>
        <fullName evidence="1">Uncharacterized protein</fullName>
    </submittedName>
</protein>
<dbReference type="AlphaFoldDB" id="A0A5N0TKW0"/>
<keyword evidence="2" id="KW-1185">Reference proteome</keyword>
<dbReference type="Proteomes" id="UP000326838">
    <property type="component" value="Unassembled WGS sequence"/>
</dbReference>
<sequence length="194" mass="21194">MTAEVNTGNATRTREQGRQRQAEALRLYHAGLTMREVAARLGYSLSGVHKAIHREQRAQLREVGDRVLELELERLDRLQLRHFAAAVNGDTRAADMVLRIMARRARYLGLDKHPQTDATRAATDLLGTLAAQIAAVRDTYSAAVVPQAVERGTEAPACHARPVETRSGRTAPDARGAVMTGSLQNVVKGRPDAV</sequence>
<accession>A0A5N0TKW0</accession>
<comment type="caution">
    <text evidence="1">The sequence shown here is derived from an EMBL/GenBank/DDBJ whole genome shotgun (WGS) entry which is preliminary data.</text>
</comment>
<evidence type="ECO:0000313" key="1">
    <source>
        <dbReference type="EMBL" id="KAA9135740.1"/>
    </source>
</evidence>
<name>A0A5N0TKW0_9MICO</name>
<reference evidence="2" key="1">
    <citation type="submission" date="2019-09" db="EMBL/GenBank/DDBJ databases">
        <title>Mumia zhuanghuii sp. nov. isolated from the intestinal contents of plateau pika (Ochotona curzoniae) in the Qinghai-Tibet plateau of China.</title>
        <authorList>
            <person name="Tian Z."/>
        </authorList>
    </citation>
    <scope>NUCLEOTIDE SEQUENCE [LARGE SCALE GENOMIC DNA]</scope>
    <source>
        <strain evidence="2">L-033</strain>
    </source>
</reference>
<organism evidence="1 2">
    <name type="scientific">Microbacterium caowuchunii</name>
    <dbReference type="NCBI Taxonomy" id="2614638"/>
    <lineage>
        <taxon>Bacteria</taxon>
        <taxon>Bacillati</taxon>
        <taxon>Actinomycetota</taxon>
        <taxon>Actinomycetes</taxon>
        <taxon>Micrococcales</taxon>
        <taxon>Microbacteriaceae</taxon>
        <taxon>Microbacterium</taxon>
    </lineage>
</organism>
<gene>
    <name evidence="1" type="ORF">F6B40_00635</name>
</gene>
<evidence type="ECO:0000313" key="2">
    <source>
        <dbReference type="Proteomes" id="UP000326838"/>
    </source>
</evidence>
<dbReference type="EMBL" id="VYUY01000003">
    <property type="protein sequence ID" value="KAA9135740.1"/>
    <property type="molecule type" value="Genomic_DNA"/>
</dbReference>